<dbReference type="Proteomes" id="UP000198224">
    <property type="component" value="Chromosome I"/>
</dbReference>
<keyword evidence="2" id="KW-1185">Reference proteome</keyword>
<organism evidence="1 2">
    <name type="scientific">Micromonospora chokoriensis</name>
    <dbReference type="NCBI Taxonomy" id="356851"/>
    <lineage>
        <taxon>Bacteria</taxon>
        <taxon>Bacillati</taxon>
        <taxon>Actinomycetota</taxon>
        <taxon>Actinomycetes</taxon>
        <taxon>Micromonosporales</taxon>
        <taxon>Micromonosporaceae</taxon>
        <taxon>Micromonospora</taxon>
    </lineage>
</organism>
<dbReference type="EMBL" id="LT607409">
    <property type="protein sequence ID" value="SCF08590.1"/>
    <property type="molecule type" value="Genomic_DNA"/>
</dbReference>
<sequence>MRGTESALDAAARRWSIAAGKEWNTDEQHYRNQPLSAVPTAQTTRWRYGVDPEVSYGPGVSRSSPPPEARWACSWWAGSR</sequence>
<protein>
    <submittedName>
        <fullName evidence="1">Uncharacterized protein</fullName>
    </submittedName>
</protein>
<evidence type="ECO:0000313" key="1">
    <source>
        <dbReference type="EMBL" id="SCF08590.1"/>
    </source>
</evidence>
<accession>A0A1C4XJA4</accession>
<reference evidence="2" key="1">
    <citation type="submission" date="2016-06" db="EMBL/GenBank/DDBJ databases">
        <authorList>
            <person name="Varghese N."/>
            <person name="Submissions Spin"/>
        </authorList>
    </citation>
    <scope>NUCLEOTIDE SEQUENCE [LARGE SCALE GENOMIC DNA]</scope>
    <source>
        <strain evidence="2">DSM 45160</strain>
    </source>
</reference>
<evidence type="ECO:0000313" key="2">
    <source>
        <dbReference type="Proteomes" id="UP000198224"/>
    </source>
</evidence>
<proteinExistence type="predicted"/>
<dbReference type="AlphaFoldDB" id="A0A1C4XJA4"/>
<gene>
    <name evidence="1" type="ORF">GA0070612_3665</name>
</gene>
<name>A0A1C4XJA4_9ACTN</name>